<reference evidence="1 2" key="2">
    <citation type="journal article" date="2016" name="ISME J.">
        <title>Characterization of the first cultured representative of Verrucomicrobia subdivision 5 indicates the proposal of a novel phylum.</title>
        <authorList>
            <person name="Spring S."/>
            <person name="Bunk B."/>
            <person name="Sproer C."/>
            <person name="Schumann P."/>
            <person name="Rohde M."/>
            <person name="Tindall B.J."/>
            <person name="Klenk H.P."/>
        </authorList>
    </citation>
    <scope>NUCLEOTIDE SEQUENCE [LARGE SCALE GENOMIC DNA]</scope>
    <source>
        <strain evidence="1 2">L21-Fru-AB</strain>
    </source>
</reference>
<organism evidence="1 2">
    <name type="scientific">Kiritimatiella glycovorans</name>
    <dbReference type="NCBI Taxonomy" id="1307763"/>
    <lineage>
        <taxon>Bacteria</taxon>
        <taxon>Pseudomonadati</taxon>
        <taxon>Kiritimatiellota</taxon>
        <taxon>Kiritimatiellia</taxon>
        <taxon>Kiritimatiellales</taxon>
        <taxon>Kiritimatiellaceae</taxon>
        <taxon>Kiritimatiella</taxon>
    </lineage>
</organism>
<dbReference type="OrthoDB" id="9793222at2"/>
<protein>
    <recommendedName>
        <fullName evidence="3">Prepilin-type N-terminal cleavage/methylation domain-containing protein</fullName>
    </recommendedName>
</protein>
<keyword evidence="2" id="KW-1185">Reference proteome</keyword>
<gene>
    <name evidence="1" type="ORF">L21SP4_00729</name>
</gene>
<dbReference type="Proteomes" id="UP000035268">
    <property type="component" value="Chromosome"/>
</dbReference>
<dbReference type="PROSITE" id="PS00409">
    <property type="entry name" value="PROKAR_NTER_METHYL"/>
    <property type="match status" value="1"/>
</dbReference>
<proteinExistence type="predicted"/>
<evidence type="ECO:0000313" key="2">
    <source>
        <dbReference type="Proteomes" id="UP000035268"/>
    </source>
</evidence>
<name>A0A0G3EEZ6_9BACT</name>
<dbReference type="AlphaFoldDB" id="A0A0G3EEZ6"/>
<evidence type="ECO:0008006" key="3">
    <source>
        <dbReference type="Google" id="ProtNLM"/>
    </source>
</evidence>
<dbReference type="EMBL" id="CP010904">
    <property type="protein sequence ID" value="AKJ63997.1"/>
    <property type="molecule type" value="Genomic_DNA"/>
</dbReference>
<dbReference type="STRING" id="1307763.L21SP4_00729"/>
<accession>A0A0G3EEZ6</accession>
<dbReference type="NCBIfam" id="TIGR02532">
    <property type="entry name" value="IV_pilin_GFxxxE"/>
    <property type="match status" value="1"/>
</dbReference>
<dbReference type="KEGG" id="vbl:L21SP4_00729"/>
<dbReference type="InterPro" id="IPR012902">
    <property type="entry name" value="N_methyl_site"/>
</dbReference>
<dbReference type="Pfam" id="PF07963">
    <property type="entry name" value="N_methyl"/>
    <property type="match status" value="1"/>
</dbReference>
<dbReference type="RefSeq" id="WP_052881367.1">
    <property type="nucleotide sequence ID" value="NZ_CP010904.1"/>
</dbReference>
<evidence type="ECO:0000313" key="1">
    <source>
        <dbReference type="EMBL" id="AKJ63997.1"/>
    </source>
</evidence>
<sequence>MKRRRAAKRGLTLIEVLLAVVILGISSSAILVGVSRCLAVIRKARHYENARRFLYRVELEHPLDREDIEASDRSGSFEGVAGYSWTREIEPVDPEFRPGLYRVSTRVLWSDRGEERAEEVTTYVYRPEED</sequence>
<reference evidence="2" key="1">
    <citation type="submission" date="2015-02" db="EMBL/GenBank/DDBJ databases">
        <title>Description and complete genome sequence of the first cultured representative of the subdivision 5 of the Verrucomicrobia phylum.</title>
        <authorList>
            <person name="Spring S."/>
            <person name="Bunk B."/>
            <person name="Sproer C."/>
            <person name="Klenk H.-P."/>
        </authorList>
    </citation>
    <scope>NUCLEOTIDE SEQUENCE [LARGE SCALE GENOMIC DNA]</scope>
    <source>
        <strain evidence="2">L21-Fru-AB</strain>
    </source>
</reference>